<keyword evidence="1" id="KW-0805">Transcription regulation</keyword>
<evidence type="ECO:0000313" key="8">
    <source>
        <dbReference type="Proteomes" id="UP001153618"/>
    </source>
</evidence>
<dbReference type="PANTHER" id="PTHR37534">
    <property type="entry name" value="TRANSCRIPTIONAL ACTIVATOR PROTEIN UGA3"/>
    <property type="match status" value="1"/>
</dbReference>
<dbReference type="Proteomes" id="UP001153618">
    <property type="component" value="Unassembled WGS sequence"/>
</dbReference>
<evidence type="ECO:0000256" key="4">
    <source>
        <dbReference type="ARBA" id="ARBA00023242"/>
    </source>
</evidence>
<dbReference type="PANTHER" id="PTHR37534:SF40">
    <property type="entry name" value="ZN(2)-C6 FUNGAL-TYPE DOMAIN-CONTAINING PROTEIN"/>
    <property type="match status" value="1"/>
</dbReference>
<protein>
    <recommendedName>
        <fullName evidence="6">Zn(2)-C6 fungal-type domain-containing protein</fullName>
    </recommendedName>
</protein>
<gene>
    <name evidence="7" type="ORF">POLS_LOCUS4772</name>
</gene>
<dbReference type="EMBL" id="CAJVOS010000024">
    <property type="protein sequence ID" value="CAG8104475.1"/>
    <property type="molecule type" value="Genomic_DNA"/>
</dbReference>
<feature type="domain" description="Zn(2)-C6 fungal-type" evidence="6">
    <location>
        <begin position="57"/>
        <end position="87"/>
    </location>
</feature>
<evidence type="ECO:0000256" key="1">
    <source>
        <dbReference type="ARBA" id="ARBA00023015"/>
    </source>
</evidence>
<feature type="compositionally biased region" description="Polar residues" evidence="5">
    <location>
        <begin position="17"/>
        <end position="34"/>
    </location>
</feature>
<dbReference type="SMART" id="SM00066">
    <property type="entry name" value="GAL4"/>
    <property type="match status" value="1"/>
</dbReference>
<dbReference type="OrthoDB" id="4078573at2759"/>
<dbReference type="InterPro" id="IPR036864">
    <property type="entry name" value="Zn2-C6_fun-type_DNA-bd_sf"/>
</dbReference>
<sequence>MNLRNSAKSQPEAARVETTTSTPKSQSSDSQTPPRSRAGRKKATDISDTKARRSRTGCFTCRQRHLKCDEAVGRCLNCRKSDRVCRRGVRLNFIDTQAVAPPHLIARPDGSKITFKDDSRSIASLYVGGFEIYPPIQPESPVEENGQLNHDLDTIGPDDLTSIFQSVAHSFDPLGFDVPHPTAGLVETDTWHQSHLVPGDELLPHGTSNFARKLADKQESHQSLMDSDSVCCLRTFVEEIAPRMDAMDEMYHFSQVLPSLSMSEPLLLKAFVASGAKYRSLHDPSWSVELALAFSQDATEALLSAVHDPSRDSVLCATVALVLGFTASMSPHSMRWEDHIAGSRALIRECGWTAKTPGLGGACFRISMSAELLSCVRYDWALSWNPDTWGVDIDMENVQASIGGNHDLWHHRILYICAKVLMLRTSLHQSRALYDDMPPASQLNSLFQEWALYSRWCDQWEKSIPRSLIPLAYLQPWQTKSKSVFPEVWLTNRSAIIARLIYHITRILLANTHPLQSDLNDEMQKLRHTHAHDLCGLVAHAKDRGIADIAIHCLVIAAECLEAPEAQHEALDLLDAMTKITGSSTDPIREDLKQVWSWVHAHPHTVVPSDMHHNFYALDPSLAMPESANLNNPLLDTGDFSMENHPYQGFYVPPHHHHALNQYHLGAYMI</sequence>
<dbReference type="GO" id="GO:0005634">
    <property type="term" value="C:nucleus"/>
    <property type="evidence" value="ECO:0007669"/>
    <property type="project" value="TreeGrafter"/>
</dbReference>
<evidence type="ECO:0000256" key="3">
    <source>
        <dbReference type="ARBA" id="ARBA00023163"/>
    </source>
</evidence>
<proteinExistence type="predicted"/>
<organism evidence="7 8">
    <name type="scientific">Penicillium olsonii</name>
    <dbReference type="NCBI Taxonomy" id="99116"/>
    <lineage>
        <taxon>Eukaryota</taxon>
        <taxon>Fungi</taxon>
        <taxon>Dikarya</taxon>
        <taxon>Ascomycota</taxon>
        <taxon>Pezizomycotina</taxon>
        <taxon>Eurotiomycetes</taxon>
        <taxon>Eurotiomycetidae</taxon>
        <taxon>Eurotiales</taxon>
        <taxon>Aspergillaceae</taxon>
        <taxon>Penicillium</taxon>
    </lineage>
</organism>
<dbReference type="GO" id="GO:0045944">
    <property type="term" value="P:positive regulation of transcription by RNA polymerase II"/>
    <property type="evidence" value="ECO:0007669"/>
    <property type="project" value="TreeGrafter"/>
</dbReference>
<dbReference type="PROSITE" id="PS00463">
    <property type="entry name" value="ZN2_CY6_FUNGAL_1"/>
    <property type="match status" value="1"/>
</dbReference>
<keyword evidence="4" id="KW-0539">Nucleus</keyword>
<keyword evidence="8" id="KW-1185">Reference proteome</keyword>
<dbReference type="GO" id="GO:0008270">
    <property type="term" value="F:zinc ion binding"/>
    <property type="evidence" value="ECO:0007669"/>
    <property type="project" value="InterPro"/>
</dbReference>
<dbReference type="AlphaFoldDB" id="A0A9W4HSB4"/>
<accession>A0A9W4HSB4</accession>
<dbReference type="GO" id="GO:0000981">
    <property type="term" value="F:DNA-binding transcription factor activity, RNA polymerase II-specific"/>
    <property type="evidence" value="ECO:0007669"/>
    <property type="project" value="InterPro"/>
</dbReference>
<comment type="caution">
    <text evidence="7">The sequence shown here is derived from an EMBL/GenBank/DDBJ whole genome shotgun (WGS) entry which is preliminary data.</text>
</comment>
<evidence type="ECO:0000256" key="5">
    <source>
        <dbReference type="SAM" id="MobiDB-lite"/>
    </source>
</evidence>
<feature type="region of interest" description="Disordered" evidence="5">
    <location>
        <begin position="1"/>
        <end position="49"/>
    </location>
</feature>
<dbReference type="CDD" id="cd00067">
    <property type="entry name" value="GAL4"/>
    <property type="match status" value="1"/>
</dbReference>
<dbReference type="InterPro" id="IPR001138">
    <property type="entry name" value="Zn2Cys6_DnaBD"/>
</dbReference>
<keyword evidence="3" id="KW-0804">Transcription</keyword>
<name>A0A9W4HSB4_PENOL</name>
<evidence type="ECO:0000256" key="2">
    <source>
        <dbReference type="ARBA" id="ARBA00023125"/>
    </source>
</evidence>
<evidence type="ECO:0000259" key="6">
    <source>
        <dbReference type="PROSITE" id="PS50048"/>
    </source>
</evidence>
<dbReference type="SUPFAM" id="SSF57701">
    <property type="entry name" value="Zn2/Cys6 DNA-binding domain"/>
    <property type="match status" value="1"/>
</dbReference>
<keyword evidence="2" id="KW-0238">DNA-binding</keyword>
<evidence type="ECO:0000313" key="7">
    <source>
        <dbReference type="EMBL" id="CAG8104475.1"/>
    </source>
</evidence>
<reference evidence="7" key="1">
    <citation type="submission" date="2021-07" db="EMBL/GenBank/DDBJ databases">
        <authorList>
            <person name="Branca A.L. A."/>
        </authorList>
    </citation>
    <scope>NUCLEOTIDE SEQUENCE</scope>
</reference>
<dbReference type="PROSITE" id="PS50048">
    <property type="entry name" value="ZN2_CY6_FUNGAL_2"/>
    <property type="match status" value="1"/>
</dbReference>
<dbReference type="GO" id="GO:0000976">
    <property type="term" value="F:transcription cis-regulatory region binding"/>
    <property type="evidence" value="ECO:0007669"/>
    <property type="project" value="TreeGrafter"/>
</dbReference>